<keyword evidence="3" id="KW-0134">Cell wall</keyword>
<keyword evidence="4" id="KW-0964">Secreted</keyword>
<comment type="subcellular location">
    <subcellularLocation>
        <location evidence="1">Secreted</location>
        <location evidence="1">Cell wall</location>
    </subcellularLocation>
</comment>
<dbReference type="Pfam" id="PF00295">
    <property type="entry name" value="Glyco_hydro_28"/>
    <property type="match status" value="1"/>
</dbReference>
<evidence type="ECO:0000256" key="2">
    <source>
        <dbReference type="ARBA" id="ARBA00008834"/>
    </source>
</evidence>
<dbReference type="GO" id="GO:0004650">
    <property type="term" value="F:polygalacturonase activity"/>
    <property type="evidence" value="ECO:0007669"/>
    <property type="project" value="InterPro"/>
</dbReference>
<evidence type="ECO:0000256" key="1">
    <source>
        <dbReference type="ARBA" id="ARBA00004191"/>
    </source>
</evidence>
<evidence type="ECO:0008006" key="13">
    <source>
        <dbReference type="Google" id="ProtNLM"/>
    </source>
</evidence>
<evidence type="ECO:0000256" key="3">
    <source>
        <dbReference type="ARBA" id="ARBA00022512"/>
    </source>
</evidence>
<evidence type="ECO:0000256" key="5">
    <source>
        <dbReference type="ARBA" id="ARBA00022801"/>
    </source>
</evidence>
<keyword evidence="7" id="KW-0961">Cell wall biogenesis/degradation</keyword>
<dbReference type="SMART" id="SM00710">
    <property type="entry name" value="PbH1"/>
    <property type="match status" value="4"/>
</dbReference>
<evidence type="ECO:0000256" key="8">
    <source>
        <dbReference type="PROSITE-ProRule" id="PRU10052"/>
    </source>
</evidence>
<evidence type="ECO:0000256" key="10">
    <source>
        <dbReference type="SAM" id="SignalP"/>
    </source>
</evidence>
<accession>A0A6D2HJP1</accession>
<sequence>MGIILRAVFVLTLLHLGLVNGQIYNVLKYGAKGDGTTDDSEQLAFQGCNTLKIVGLKSFDSPRNHISIHDCKDVKIAKITLVAPDDSPNTDGINIAMSTDVSISDSFIGTGDDCVALNNGSVNINITRMMCGPGHGISVGSLGRDGEESMVENVLVTNCTFNGTDNGARIKTWPESAVAISNVTFANIQGTARRDEIIKIDCSKVTYCKDVVLDQIDITTVDGKDPVVECSNVYGKSSHANEVAGCFVQRP</sequence>
<dbReference type="OrthoDB" id="187139at2759"/>
<evidence type="ECO:0000313" key="12">
    <source>
        <dbReference type="Proteomes" id="UP000467841"/>
    </source>
</evidence>
<name>A0A6D2HJP1_9BRAS</name>
<evidence type="ECO:0000313" key="11">
    <source>
        <dbReference type="EMBL" id="CAA7014820.1"/>
    </source>
</evidence>
<dbReference type="InterPro" id="IPR011050">
    <property type="entry name" value="Pectin_lyase_fold/virulence"/>
</dbReference>
<feature type="active site" evidence="8">
    <location>
        <position position="135"/>
    </location>
</feature>
<dbReference type="InterPro" id="IPR006626">
    <property type="entry name" value="PbH1"/>
</dbReference>
<comment type="similarity">
    <text evidence="2 9">Belongs to the glycosyl hydrolase 28 family.</text>
</comment>
<comment type="caution">
    <text evidence="11">The sequence shown here is derived from an EMBL/GenBank/DDBJ whole genome shotgun (WGS) entry which is preliminary data.</text>
</comment>
<feature type="signal peptide" evidence="10">
    <location>
        <begin position="1"/>
        <end position="21"/>
    </location>
</feature>
<gene>
    <name evidence="11" type="ORF">MERR_LOCUS2055</name>
</gene>
<keyword evidence="6 9" id="KW-0326">Glycosidase</keyword>
<dbReference type="Gene3D" id="2.160.20.10">
    <property type="entry name" value="Single-stranded right-handed beta-helix, Pectin lyase-like"/>
    <property type="match status" value="1"/>
</dbReference>
<keyword evidence="5 9" id="KW-0378">Hydrolase</keyword>
<dbReference type="InterPro" id="IPR000743">
    <property type="entry name" value="Glyco_hydro_28"/>
</dbReference>
<evidence type="ECO:0000256" key="4">
    <source>
        <dbReference type="ARBA" id="ARBA00022525"/>
    </source>
</evidence>
<dbReference type="PANTHER" id="PTHR31375">
    <property type="match status" value="1"/>
</dbReference>
<organism evidence="11 12">
    <name type="scientific">Microthlaspi erraticum</name>
    <dbReference type="NCBI Taxonomy" id="1685480"/>
    <lineage>
        <taxon>Eukaryota</taxon>
        <taxon>Viridiplantae</taxon>
        <taxon>Streptophyta</taxon>
        <taxon>Embryophyta</taxon>
        <taxon>Tracheophyta</taxon>
        <taxon>Spermatophyta</taxon>
        <taxon>Magnoliopsida</taxon>
        <taxon>eudicotyledons</taxon>
        <taxon>Gunneridae</taxon>
        <taxon>Pentapetalae</taxon>
        <taxon>rosids</taxon>
        <taxon>malvids</taxon>
        <taxon>Brassicales</taxon>
        <taxon>Brassicaceae</taxon>
        <taxon>Coluteocarpeae</taxon>
        <taxon>Microthlaspi</taxon>
    </lineage>
</organism>
<reference evidence="11" key="1">
    <citation type="submission" date="2020-01" db="EMBL/GenBank/DDBJ databases">
        <authorList>
            <person name="Mishra B."/>
        </authorList>
    </citation>
    <scope>NUCLEOTIDE SEQUENCE [LARGE SCALE GENOMIC DNA]</scope>
</reference>
<evidence type="ECO:0000256" key="7">
    <source>
        <dbReference type="ARBA" id="ARBA00023316"/>
    </source>
</evidence>
<protein>
    <recommendedName>
        <fullName evidence="13">Pectate lyase superfamily protein domain-containing protein</fullName>
    </recommendedName>
</protein>
<evidence type="ECO:0000256" key="9">
    <source>
        <dbReference type="RuleBase" id="RU361169"/>
    </source>
</evidence>
<dbReference type="GO" id="GO:0071555">
    <property type="term" value="P:cell wall organization"/>
    <property type="evidence" value="ECO:0007669"/>
    <property type="project" value="UniProtKB-KW"/>
</dbReference>
<dbReference type="AlphaFoldDB" id="A0A6D2HJP1"/>
<proteinExistence type="inferred from homology"/>
<keyword evidence="10" id="KW-0732">Signal</keyword>
<dbReference type="EMBL" id="CACVBM020000122">
    <property type="protein sequence ID" value="CAA7014820.1"/>
    <property type="molecule type" value="Genomic_DNA"/>
</dbReference>
<dbReference type="SUPFAM" id="SSF51126">
    <property type="entry name" value="Pectin lyase-like"/>
    <property type="match status" value="1"/>
</dbReference>
<dbReference type="InterPro" id="IPR012334">
    <property type="entry name" value="Pectin_lyas_fold"/>
</dbReference>
<feature type="chain" id="PRO_5025592394" description="Pectate lyase superfamily protein domain-containing protein" evidence="10">
    <location>
        <begin position="22"/>
        <end position="251"/>
    </location>
</feature>
<dbReference type="PROSITE" id="PS00502">
    <property type="entry name" value="POLYGALACTURONASE"/>
    <property type="match status" value="1"/>
</dbReference>
<dbReference type="Proteomes" id="UP000467841">
    <property type="component" value="Unassembled WGS sequence"/>
</dbReference>
<keyword evidence="12" id="KW-1185">Reference proteome</keyword>
<evidence type="ECO:0000256" key="6">
    <source>
        <dbReference type="ARBA" id="ARBA00023295"/>
    </source>
</evidence>
<dbReference type="GO" id="GO:0005975">
    <property type="term" value="P:carbohydrate metabolic process"/>
    <property type="evidence" value="ECO:0007669"/>
    <property type="project" value="InterPro"/>
</dbReference>